<organism evidence="3 4">
    <name type="scientific">Ceratopteris richardii</name>
    <name type="common">Triangle waterfern</name>
    <dbReference type="NCBI Taxonomy" id="49495"/>
    <lineage>
        <taxon>Eukaryota</taxon>
        <taxon>Viridiplantae</taxon>
        <taxon>Streptophyta</taxon>
        <taxon>Embryophyta</taxon>
        <taxon>Tracheophyta</taxon>
        <taxon>Polypodiopsida</taxon>
        <taxon>Polypodiidae</taxon>
        <taxon>Polypodiales</taxon>
        <taxon>Pteridineae</taxon>
        <taxon>Pteridaceae</taxon>
        <taxon>Parkerioideae</taxon>
        <taxon>Ceratopteris</taxon>
    </lineage>
</organism>
<feature type="transmembrane region" description="Helical" evidence="2">
    <location>
        <begin position="207"/>
        <end position="228"/>
    </location>
</feature>
<keyword evidence="2" id="KW-0472">Membrane</keyword>
<accession>A0A8T2TAK0</accession>
<keyword evidence="2" id="KW-1133">Transmembrane helix</keyword>
<evidence type="ECO:0000256" key="2">
    <source>
        <dbReference type="SAM" id="Phobius"/>
    </source>
</evidence>
<dbReference type="AlphaFoldDB" id="A0A8T2TAK0"/>
<comment type="caution">
    <text evidence="3">The sequence shown here is derived from an EMBL/GenBank/DDBJ whole genome shotgun (WGS) entry which is preliminary data.</text>
</comment>
<protein>
    <submittedName>
        <fullName evidence="3">Uncharacterized protein</fullName>
    </submittedName>
</protein>
<evidence type="ECO:0000313" key="4">
    <source>
        <dbReference type="Proteomes" id="UP000825935"/>
    </source>
</evidence>
<dbReference type="OrthoDB" id="1419086at2759"/>
<name>A0A8T2TAK0_CERRI</name>
<keyword evidence="2" id="KW-0812">Transmembrane</keyword>
<reference evidence="3" key="1">
    <citation type="submission" date="2021-08" db="EMBL/GenBank/DDBJ databases">
        <title>WGS assembly of Ceratopteris richardii.</title>
        <authorList>
            <person name="Marchant D.B."/>
            <person name="Chen G."/>
            <person name="Jenkins J."/>
            <person name="Shu S."/>
            <person name="Leebens-Mack J."/>
            <person name="Grimwood J."/>
            <person name="Schmutz J."/>
            <person name="Soltis P."/>
            <person name="Soltis D."/>
            <person name="Chen Z.-H."/>
        </authorList>
    </citation>
    <scope>NUCLEOTIDE SEQUENCE</scope>
    <source>
        <strain evidence="3">Whitten #5841</strain>
        <tissue evidence="3">Leaf</tissue>
    </source>
</reference>
<dbReference type="EMBL" id="CM035419">
    <property type="protein sequence ID" value="KAH7415145.1"/>
    <property type="molecule type" value="Genomic_DNA"/>
</dbReference>
<gene>
    <name evidence="3" type="ORF">KP509_14G030000</name>
</gene>
<feature type="region of interest" description="Disordered" evidence="1">
    <location>
        <begin position="136"/>
        <end position="159"/>
    </location>
</feature>
<dbReference type="Proteomes" id="UP000825935">
    <property type="component" value="Chromosome 14"/>
</dbReference>
<evidence type="ECO:0000313" key="3">
    <source>
        <dbReference type="EMBL" id="KAH7415145.1"/>
    </source>
</evidence>
<proteinExistence type="predicted"/>
<keyword evidence="4" id="KW-1185">Reference proteome</keyword>
<evidence type="ECO:0000256" key="1">
    <source>
        <dbReference type="SAM" id="MobiDB-lite"/>
    </source>
</evidence>
<dbReference type="OMA" id="WTIIRIC"/>
<sequence length="231" mass="25508">MALSDTWLKEFEEAAKLADDITGRLREREIIQSTGGDPSHLIVSTRRKITVLGTCLDRLESLLQNPPEKPILSKEEIHRRQDMLLGIRLRTKQMAASFSTSPSNRAALSGLAETTMKKRAESVRVDLTETVPPKQAMTTRHRVGDAAETAPPNQAMTTKHRAVDVIDESSLQERLLNRGIDASDSQSKVSLSHGDDDDKGSSGSCNMQLSCLIILGVLVLVLLVWTIIKIW</sequence>